<evidence type="ECO:0000259" key="1">
    <source>
        <dbReference type="PROSITE" id="PS51192"/>
    </source>
</evidence>
<reference evidence="3" key="1">
    <citation type="submission" date="2016-04" db="EMBL/GenBank/DDBJ databases">
        <title>Draft genome sequence of Paludibacter jiangxiensis strain NM7.</title>
        <authorList>
            <person name="Qiu Y."/>
            <person name="Matsuura N."/>
            <person name="Ohashi A."/>
            <person name="Tourlousse M.D."/>
            <person name="Sekiguchi Y."/>
        </authorList>
    </citation>
    <scope>NUCLEOTIDE SEQUENCE [LARGE SCALE GENOMIC DNA]</scope>
    <source>
        <strain evidence="3">NM7</strain>
    </source>
</reference>
<dbReference type="CDD" id="cd18799">
    <property type="entry name" value="SF2_C_EcoAI-like"/>
    <property type="match status" value="1"/>
</dbReference>
<dbReference type="PANTHER" id="PTHR47396">
    <property type="entry name" value="TYPE I RESTRICTION ENZYME ECOKI R PROTEIN"/>
    <property type="match status" value="1"/>
</dbReference>
<dbReference type="Gene3D" id="3.40.50.300">
    <property type="entry name" value="P-loop containing nucleotide triphosphate hydrolases"/>
    <property type="match status" value="2"/>
</dbReference>
<accession>A0A171ANE7</accession>
<dbReference type="InterPro" id="IPR014001">
    <property type="entry name" value="Helicase_ATP-bd"/>
</dbReference>
<evidence type="ECO:0000313" key="3">
    <source>
        <dbReference type="Proteomes" id="UP000076586"/>
    </source>
</evidence>
<dbReference type="Pfam" id="PF04313">
    <property type="entry name" value="HSDR_N"/>
    <property type="match status" value="1"/>
</dbReference>
<dbReference type="GO" id="GO:0009035">
    <property type="term" value="F:type I site-specific deoxyribonuclease activity"/>
    <property type="evidence" value="ECO:0007669"/>
    <property type="project" value="UniProtKB-EC"/>
</dbReference>
<dbReference type="InterPro" id="IPR027417">
    <property type="entry name" value="P-loop_NTPase"/>
</dbReference>
<dbReference type="InterPro" id="IPR006935">
    <property type="entry name" value="Helicase/UvrB_N"/>
</dbReference>
<dbReference type="AlphaFoldDB" id="A0A171ANE7"/>
<reference evidence="3" key="2">
    <citation type="journal article" date="2017" name="Genome Announc.">
        <title>Draft genome sequence of Paludibacter jiangxiensis NM7(T), a propionate-producing fermentative bacterium.</title>
        <authorList>
            <person name="Qiu Y.-L."/>
            <person name="Tourlousse D.M."/>
            <person name="Matsuura N."/>
            <person name="Ohashi A."/>
            <person name="Sekiguchi Y."/>
        </authorList>
    </citation>
    <scope>NUCLEOTIDE SEQUENCE [LARGE SCALE GENOMIC DNA]</scope>
    <source>
        <strain evidence="3">NM7</strain>
    </source>
</reference>
<dbReference type="SMART" id="SM00487">
    <property type="entry name" value="DEXDc"/>
    <property type="match status" value="1"/>
</dbReference>
<proteinExistence type="predicted"/>
<dbReference type="EMBL" id="BDCR01000004">
    <property type="protein sequence ID" value="GAT64028.1"/>
    <property type="molecule type" value="Genomic_DNA"/>
</dbReference>
<dbReference type="GO" id="GO:0009307">
    <property type="term" value="P:DNA restriction-modification system"/>
    <property type="evidence" value="ECO:0007669"/>
    <property type="project" value="UniProtKB-KW"/>
</dbReference>
<dbReference type="Gene3D" id="3.90.1570.30">
    <property type="match status" value="1"/>
</dbReference>
<dbReference type="RefSeq" id="WP_201787363.1">
    <property type="nucleotide sequence ID" value="NZ_BDCR01000004.1"/>
</dbReference>
<dbReference type="NCBIfam" id="NF046051">
    <property type="entry name" value="restrict_EcoAI"/>
    <property type="match status" value="1"/>
</dbReference>
<dbReference type="SUPFAM" id="SSF52540">
    <property type="entry name" value="P-loop containing nucleoside triphosphate hydrolases"/>
    <property type="match status" value="2"/>
</dbReference>
<dbReference type="GO" id="GO:0003677">
    <property type="term" value="F:DNA binding"/>
    <property type="evidence" value="ECO:0007669"/>
    <property type="project" value="UniProtKB-KW"/>
</dbReference>
<evidence type="ECO:0000313" key="2">
    <source>
        <dbReference type="EMBL" id="GAT64028.1"/>
    </source>
</evidence>
<dbReference type="GO" id="GO:0005829">
    <property type="term" value="C:cytosol"/>
    <property type="evidence" value="ECO:0007669"/>
    <property type="project" value="TreeGrafter"/>
</dbReference>
<organism evidence="2 3">
    <name type="scientific">Paludibacter jiangxiensis</name>
    <dbReference type="NCBI Taxonomy" id="681398"/>
    <lineage>
        <taxon>Bacteria</taxon>
        <taxon>Pseudomonadati</taxon>
        <taxon>Bacteroidota</taxon>
        <taxon>Bacteroidia</taxon>
        <taxon>Bacteroidales</taxon>
        <taxon>Paludibacteraceae</taxon>
        <taxon>Paludibacter</taxon>
    </lineage>
</organism>
<dbReference type="PANTHER" id="PTHR47396:SF1">
    <property type="entry name" value="ATP-DEPENDENT HELICASE IRC3-RELATED"/>
    <property type="match status" value="1"/>
</dbReference>
<dbReference type="Pfam" id="PF04851">
    <property type="entry name" value="ResIII"/>
    <property type="match status" value="1"/>
</dbReference>
<comment type="caution">
    <text evidence="2">The sequence shown here is derived from an EMBL/GenBank/DDBJ whole genome shotgun (WGS) entry which is preliminary data.</text>
</comment>
<dbReference type="Proteomes" id="UP000076586">
    <property type="component" value="Unassembled WGS sequence"/>
</dbReference>
<dbReference type="InterPro" id="IPR013670">
    <property type="entry name" value="EcoEI_R_C_dom"/>
</dbReference>
<dbReference type="Pfam" id="PF08463">
    <property type="entry name" value="EcoEI_R_C"/>
    <property type="match status" value="1"/>
</dbReference>
<feature type="domain" description="Helicase ATP-binding" evidence="1">
    <location>
        <begin position="183"/>
        <end position="343"/>
    </location>
</feature>
<dbReference type="REBASE" id="207945">
    <property type="entry name" value="PjiNM7ORF4569P"/>
</dbReference>
<dbReference type="InterPro" id="IPR007409">
    <property type="entry name" value="Restrct_endonuc_type1_HsdR_N"/>
</dbReference>
<name>A0A171ANE7_9BACT</name>
<dbReference type="CDD" id="cd18032">
    <property type="entry name" value="DEXHc_RE_I_III_res"/>
    <property type="match status" value="1"/>
</dbReference>
<gene>
    <name evidence="2" type="ORF">PJIAN_4571</name>
</gene>
<keyword evidence="3" id="KW-1185">Reference proteome</keyword>
<dbReference type="PROSITE" id="PS51192">
    <property type="entry name" value="HELICASE_ATP_BIND_1"/>
    <property type="match status" value="1"/>
</dbReference>
<sequence length="803" mass="91721">MVMLNLKSLSERDICTKIITPAIENAGWDRNTQMLEEVSFTDGKIYVRGKLTARGAKKRADYILYYKPNIPIAIIEAKDNKHSIRDGIQQALDYAQILDIPCVFSSNGSGFLFHDRTATDGNIETVLDNNSFPSPEQLWKKYKQYKGINTPEAEKVASQTYFFDGSGRSPRYYQQIAVNRTVEAIANGQPRILLVMATGTGKTYTAFQIIHRLWKSGAKKRILFLADRNALIDQTKRGDFKHFKDKMTVVKNRMIDKSYEVYLALYQGLSGADEEANAYKQFSREFFDLIVIDECHRGSAKENSAWHEILTYFNKATHIGLTATPKETSEVSNSEYFGDPVYTYSLKQGIDDGFLAPYRVVRVTINVDAEGWRPEKGKTDKDGDMVEDRIYNRKDFDKNLVIDERTQVVAQKLTEFLNGYDRFAKTIVFCTDIDHANRMRTAIANCNADLAADNYKYVMQITGDNDEGKRELDNFINPEERYPVIATTSELMTTGVDAQTCKVIVLDAEIKSMTKFKQIIGRGTRINEEFNKLYFTILDFRNVTDLFADKEFDGDPIRVKPVSGNADLTDIISEEENDHASIEDEETGEEIVINPVVRYPEPEDEDKTMWDTPIRKTKVYVNGVDVSALISRELYFDNNGKPITVSLKDYTREVVMGRYASLDDFLKSWNSADKKEILVQELEEQGVMVEALENAVNKEVDLFDLICHVAYGQPPLTRKERANNVKKRNYFAKYGEQARKVLEALLDKYADEGITNIENMDVLRVQPFTEYGSPVEIINEFGSKANYMRAIKELEKELYQSIG</sequence>
<protein>
    <submittedName>
        <fullName evidence="2">Type I restriction enzyme, R subunit</fullName>
    </submittedName>
</protein>
<dbReference type="GO" id="GO:0005524">
    <property type="term" value="F:ATP binding"/>
    <property type="evidence" value="ECO:0007669"/>
    <property type="project" value="UniProtKB-KW"/>
</dbReference>
<dbReference type="InterPro" id="IPR050742">
    <property type="entry name" value="Helicase_Restrict-Modif_Enz"/>
</dbReference>
<dbReference type="STRING" id="681398.PJIAN_4571"/>